<evidence type="ECO:0008006" key="3">
    <source>
        <dbReference type="Google" id="ProtNLM"/>
    </source>
</evidence>
<accession>A0A5C6M656</accession>
<comment type="caution">
    <text evidence="1">The sequence shown here is derived from an EMBL/GenBank/DDBJ whole genome shotgun (WGS) entry which is preliminary data.</text>
</comment>
<organism evidence="1 2">
    <name type="scientific">Planctomyces bekefii</name>
    <dbReference type="NCBI Taxonomy" id="1653850"/>
    <lineage>
        <taxon>Bacteria</taxon>
        <taxon>Pseudomonadati</taxon>
        <taxon>Planctomycetota</taxon>
        <taxon>Planctomycetia</taxon>
        <taxon>Planctomycetales</taxon>
        <taxon>Planctomycetaceae</taxon>
        <taxon>Planctomyces</taxon>
    </lineage>
</organism>
<keyword evidence="2" id="KW-1185">Reference proteome</keyword>
<reference evidence="1 2" key="2">
    <citation type="submission" date="2019-08" db="EMBL/GenBank/DDBJ databases">
        <authorList>
            <person name="Henke P."/>
        </authorList>
    </citation>
    <scope>NUCLEOTIDE SEQUENCE [LARGE SCALE GENOMIC DNA]</scope>
    <source>
        <strain evidence="1">Phe10_nw2017</strain>
    </source>
</reference>
<dbReference type="AlphaFoldDB" id="A0A5C6M656"/>
<evidence type="ECO:0000313" key="2">
    <source>
        <dbReference type="Proteomes" id="UP000321083"/>
    </source>
</evidence>
<evidence type="ECO:0000313" key="1">
    <source>
        <dbReference type="EMBL" id="TWW10108.1"/>
    </source>
</evidence>
<gene>
    <name evidence="1" type="ORF">E3A20_07830</name>
</gene>
<reference evidence="1 2" key="1">
    <citation type="submission" date="2019-08" db="EMBL/GenBank/DDBJ databases">
        <title>100 year-old enigma solved: identification of Planctomyces bekefii, the type genus and species of the phylum Planctomycetes.</title>
        <authorList>
            <person name="Svetlana D.N."/>
            <person name="Overmann J."/>
        </authorList>
    </citation>
    <scope>NUCLEOTIDE SEQUENCE [LARGE SCALE GENOMIC DNA]</scope>
    <source>
        <strain evidence="1">Phe10_nw2017</strain>
    </source>
</reference>
<dbReference type="EMBL" id="SRHE01000111">
    <property type="protein sequence ID" value="TWW10108.1"/>
    <property type="molecule type" value="Genomic_DNA"/>
</dbReference>
<name>A0A5C6M656_9PLAN</name>
<proteinExistence type="predicted"/>
<sequence length="165" mass="16660">MTLELITVMPALFAFTLVAVQFGLSLSGSVAVHQAAVTGAQAASVYGRANQAALLAGIKSTVNQNLVAAGISTDSGGPGAWCAQNLQIIVQERVSDPGVYIGSSGSDGVALQGVIPAASAIPAECVRVTVNVRLSEVTPDLLSSFGFSNTGRYVSAGCLRGYNGS</sequence>
<dbReference type="Proteomes" id="UP000321083">
    <property type="component" value="Unassembled WGS sequence"/>
</dbReference>
<protein>
    <recommendedName>
        <fullName evidence="3">Pilus biosynthesis protein TadE</fullName>
    </recommendedName>
</protein>